<dbReference type="PANTHER" id="PTHR31751:SF7">
    <property type="entry name" value="THAP-TYPE DOMAIN-CONTAINING PROTEIN"/>
    <property type="match status" value="1"/>
</dbReference>
<sequence length="346" mass="39098">MEQHLDVIVDVEVVDKCQTGGISTNMEVFGLRKILERMVGEIVVSEMVTDASAAVIALVRKMKEKHPKEFGDLFHALDVWHKSIKLSKKLAKAAKVKNCEAVAEWSEAIRNHFWFVCQNCDGDEEKLKLKVNVLDVELSTVFFQDSWFGVLHHIAGEHEWADGECTHGPLVATEVGKTCLDKNSKAFEEIRKVVLDQRFLKIFISMSHLGRTYLAAIDHNSHAFRKPAFTANGKQKVSKVFSKRSKNWRITTVKEPKTYDFWPTIATRILKKRVDDEETILRKVEVPKEHPKNIAPSIALKPIPKTSDLVAQSLSRFVSRTAGSSHDHTQGANETQPQPTCDTETT</sequence>
<dbReference type="PANTHER" id="PTHR31751">
    <property type="entry name" value="SI:CH211-108C17.2-RELATED-RELATED"/>
    <property type="match status" value="1"/>
</dbReference>
<evidence type="ECO:0000313" key="1">
    <source>
        <dbReference type="EMBL" id="CAB4012556.1"/>
    </source>
</evidence>
<name>A0A6S7I4C9_PARCT</name>
<proteinExistence type="predicted"/>
<dbReference type="AlphaFoldDB" id="A0A6S7I4C9"/>
<organism evidence="1 2">
    <name type="scientific">Paramuricea clavata</name>
    <name type="common">Red gorgonian</name>
    <name type="synonym">Violescent sea-whip</name>
    <dbReference type="NCBI Taxonomy" id="317549"/>
    <lineage>
        <taxon>Eukaryota</taxon>
        <taxon>Metazoa</taxon>
        <taxon>Cnidaria</taxon>
        <taxon>Anthozoa</taxon>
        <taxon>Octocorallia</taxon>
        <taxon>Malacalcyonacea</taxon>
        <taxon>Plexauridae</taxon>
        <taxon>Paramuricea</taxon>
    </lineage>
</organism>
<gene>
    <name evidence="1" type="ORF">PACLA_8A068974</name>
</gene>
<accession>A0A6S7I4C9</accession>
<dbReference type="OrthoDB" id="5976191at2759"/>
<dbReference type="Proteomes" id="UP001152795">
    <property type="component" value="Unassembled WGS sequence"/>
</dbReference>
<reference evidence="1" key="1">
    <citation type="submission" date="2020-04" db="EMBL/GenBank/DDBJ databases">
        <authorList>
            <person name="Alioto T."/>
            <person name="Alioto T."/>
            <person name="Gomez Garrido J."/>
        </authorList>
    </citation>
    <scope>NUCLEOTIDE SEQUENCE</scope>
    <source>
        <strain evidence="1">A484AB</strain>
    </source>
</reference>
<comment type="caution">
    <text evidence="1">The sequence shown here is derived from an EMBL/GenBank/DDBJ whole genome shotgun (WGS) entry which is preliminary data.</text>
</comment>
<evidence type="ECO:0000313" key="2">
    <source>
        <dbReference type="Proteomes" id="UP001152795"/>
    </source>
</evidence>
<dbReference type="EMBL" id="CACRXK020007557">
    <property type="protein sequence ID" value="CAB4012556.1"/>
    <property type="molecule type" value="Genomic_DNA"/>
</dbReference>
<keyword evidence="2" id="KW-1185">Reference proteome</keyword>
<protein>
    <submittedName>
        <fullName evidence="1">Uncharacterized protein</fullName>
    </submittedName>
</protein>